<organism evidence="1 2">
    <name type="scientific">Crassostrea virginica</name>
    <name type="common">Eastern oyster</name>
    <dbReference type="NCBI Taxonomy" id="6565"/>
    <lineage>
        <taxon>Eukaryota</taxon>
        <taxon>Metazoa</taxon>
        <taxon>Spiralia</taxon>
        <taxon>Lophotrochozoa</taxon>
        <taxon>Mollusca</taxon>
        <taxon>Bivalvia</taxon>
        <taxon>Autobranchia</taxon>
        <taxon>Pteriomorphia</taxon>
        <taxon>Ostreida</taxon>
        <taxon>Ostreoidea</taxon>
        <taxon>Ostreidae</taxon>
        <taxon>Crassostrea</taxon>
    </lineage>
</organism>
<evidence type="ECO:0000313" key="1">
    <source>
        <dbReference type="Proteomes" id="UP000694844"/>
    </source>
</evidence>
<gene>
    <name evidence="2" type="primary">LOC111103610</name>
</gene>
<protein>
    <submittedName>
        <fullName evidence="2">Uncharacterized protein LOC111103610</fullName>
    </submittedName>
</protein>
<keyword evidence="1" id="KW-1185">Reference proteome</keyword>
<dbReference type="GeneID" id="111103610"/>
<sequence length="214" mass="23016">MSPQLVLDIGPSSIGPRTLKKEAKTGNSSLFFEENETKVTGNVSVRESDKLHVADRSLVKEEEVARYKFIVSSHGNGFRIAPSQNWVKIVHFGRGLRRCSAMLCDCGGSHGEGAKFCPECGKKTSINPGPTSTVARGCCPNTASPGGRSPEVCGAEIASTQQLCDKCGWVVDPKTFREGSKMCDGVLEENTLCVNILIRGNKFCSDCGKKVEQA</sequence>
<evidence type="ECO:0000313" key="2">
    <source>
        <dbReference type="RefSeq" id="XP_022292708.1"/>
    </source>
</evidence>
<dbReference type="OrthoDB" id="6162092at2759"/>
<reference evidence="2" key="1">
    <citation type="submission" date="2025-08" db="UniProtKB">
        <authorList>
            <consortium name="RefSeq"/>
        </authorList>
    </citation>
    <scope>IDENTIFICATION</scope>
    <source>
        <tissue evidence="2">Whole sample</tissue>
    </source>
</reference>
<name>A0A8B8APZ5_CRAVI</name>
<dbReference type="KEGG" id="cvn:111103610"/>
<accession>A0A8B8APZ5</accession>
<dbReference type="AlphaFoldDB" id="A0A8B8APZ5"/>
<dbReference type="Proteomes" id="UP000694844">
    <property type="component" value="Chromosome 7"/>
</dbReference>
<proteinExistence type="predicted"/>
<dbReference type="RefSeq" id="XP_022292708.1">
    <property type="nucleotide sequence ID" value="XM_022437000.1"/>
</dbReference>